<gene>
    <name evidence="1" type="ORF">SAMN05216288_4239</name>
</gene>
<evidence type="ECO:0000313" key="1">
    <source>
        <dbReference type="EMBL" id="SHM76490.1"/>
    </source>
</evidence>
<protein>
    <submittedName>
        <fullName evidence="1">Uncharacterized protein</fullName>
    </submittedName>
</protein>
<accession>A0A1M7LED5</accession>
<sequence>MSLPDLPANESLVRFGMPWHGLFIQPIEGAPYIELASGRRIYSQGLRTDRVMTPSTFLLDVGMPAPDLQSEDEDAVFWNKAILSRHGFTPTDFSAWCMTSSNLRVVRTAEGLRYLRIESFLPPIGSIPARVTAFLYRNPANGTDYDQVINTGVADPSKTLSGDHRTIEVMDVTPNGRKWLISLSRNISLNNYPYRYFIKGQGDDYGLGAIVEIEFSADFKSASSTVVADFNDCIAGRDYTFTDGVDFTPGSMSVGDPPRSIEFVTGTSVATSSKIYVVGGWYSPAGELQLLRLKMTRTISLSISAPTSRSDMEQYWSGRQHRSEAQAEYKVGAGAFAAVMTVAAVEQRTPMNTTNTISMLGKAFTNQRPNAPVESSDPIFGEISTGTTGVKHENPAVAGAEGYAGAGWEASVSYQCDWQESNKVISCIARYIGESEFEYLTSRAATPVGVSGNDASTGNIVPGHDRYASNFDVSKWDNVATFATGSYNPVTHQIERQRFGGAAFTWV</sequence>
<dbReference type="STRING" id="1220495.SAMN05216288_4239"/>
<dbReference type="EMBL" id="FRBQ01000008">
    <property type="protein sequence ID" value="SHM76490.1"/>
    <property type="molecule type" value="Genomic_DNA"/>
</dbReference>
<proteinExistence type="predicted"/>
<dbReference type="RefSeq" id="WP_073267446.1">
    <property type="nucleotide sequence ID" value="NZ_FRBQ01000008.1"/>
</dbReference>
<dbReference type="Proteomes" id="UP000184305">
    <property type="component" value="Unassembled WGS sequence"/>
</dbReference>
<reference evidence="2" key="1">
    <citation type="submission" date="2016-11" db="EMBL/GenBank/DDBJ databases">
        <authorList>
            <person name="Varghese N."/>
            <person name="Submissions S."/>
        </authorList>
    </citation>
    <scope>NUCLEOTIDE SEQUENCE [LARGE SCALE GENOMIC DNA]</scope>
    <source>
        <strain evidence="2">CECT 8089</strain>
    </source>
</reference>
<name>A0A1M7LED5_9GAMM</name>
<evidence type="ECO:0000313" key="2">
    <source>
        <dbReference type="Proteomes" id="UP000184305"/>
    </source>
</evidence>
<dbReference type="AlphaFoldDB" id="A0A1M7LED5"/>
<keyword evidence="2" id="KW-1185">Reference proteome</keyword>
<organism evidence="1 2">
    <name type="scientific">Phytopseudomonas punonensis</name>
    <dbReference type="NCBI Taxonomy" id="1220495"/>
    <lineage>
        <taxon>Bacteria</taxon>
        <taxon>Pseudomonadati</taxon>
        <taxon>Pseudomonadota</taxon>
        <taxon>Gammaproteobacteria</taxon>
        <taxon>Pseudomonadales</taxon>
        <taxon>Pseudomonadaceae</taxon>
        <taxon>Phytopseudomonas</taxon>
    </lineage>
</organism>